<feature type="transmembrane region" description="Helical" evidence="8">
    <location>
        <begin position="106"/>
        <end position="123"/>
    </location>
</feature>
<organism evidence="10 11">
    <name type="scientific">Tenuibacillus multivorans</name>
    <dbReference type="NCBI Taxonomy" id="237069"/>
    <lineage>
        <taxon>Bacteria</taxon>
        <taxon>Bacillati</taxon>
        <taxon>Bacillota</taxon>
        <taxon>Bacilli</taxon>
        <taxon>Bacillales</taxon>
        <taxon>Bacillaceae</taxon>
        <taxon>Tenuibacillus</taxon>
    </lineage>
</organism>
<protein>
    <submittedName>
        <fullName evidence="10">Chloramphenicol-sensitive protein RarD</fullName>
    </submittedName>
</protein>
<name>A0A1G9WTS2_9BACI</name>
<feature type="transmembrane region" description="Helical" evidence="8">
    <location>
        <begin position="7"/>
        <end position="25"/>
    </location>
</feature>
<dbReference type="InterPro" id="IPR004626">
    <property type="entry name" value="RarD"/>
</dbReference>
<dbReference type="PANTHER" id="PTHR22911:SF137">
    <property type="entry name" value="SOLUTE CARRIER FAMILY 35 MEMBER G2-RELATED"/>
    <property type="match status" value="1"/>
</dbReference>
<dbReference type="Proteomes" id="UP000199334">
    <property type="component" value="Unassembled WGS sequence"/>
</dbReference>
<evidence type="ECO:0000256" key="6">
    <source>
        <dbReference type="ARBA" id="ARBA00022989"/>
    </source>
</evidence>
<keyword evidence="3" id="KW-0813">Transport</keyword>
<dbReference type="SUPFAM" id="SSF103481">
    <property type="entry name" value="Multidrug resistance efflux transporter EmrE"/>
    <property type="match status" value="2"/>
</dbReference>
<keyword evidence="4" id="KW-1003">Cell membrane</keyword>
<gene>
    <name evidence="10" type="ORF">SAMN05216498_0877</name>
</gene>
<comment type="similarity">
    <text evidence="2">Belongs to the EamA transporter family.</text>
</comment>
<keyword evidence="6 8" id="KW-1133">Transmembrane helix</keyword>
<accession>A0A1G9WTS2</accession>
<dbReference type="GO" id="GO:0005886">
    <property type="term" value="C:plasma membrane"/>
    <property type="evidence" value="ECO:0007669"/>
    <property type="project" value="UniProtKB-SubCell"/>
</dbReference>
<dbReference type="InterPro" id="IPR000620">
    <property type="entry name" value="EamA_dom"/>
</dbReference>
<feature type="transmembrane region" description="Helical" evidence="8">
    <location>
        <begin position="267"/>
        <end position="285"/>
    </location>
</feature>
<feature type="transmembrane region" description="Helical" evidence="8">
    <location>
        <begin position="130"/>
        <end position="147"/>
    </location>
</feature>
<dbReference type="InterPro" id="IPR037185">
    <property type="entry name" value="EmrE-like"/>
</dbReference>
<evidence type="ECO:0000259" key="9">
    <source>
        <dbReference type="Pfam" id="PF00892"/>
    </source>
</evidence>
<keyword evidence="7 8" id="KW-0472">Membrane</keyword>
<evidence type="ECO:0000256" key="2">
    <source>
        <dbReference type="ARBA" id="ARBA00007362"/>
    </source>
</evidence>
<evidence type="ECO:0000313" key="10">
    <source>
        <dbReference type="EMBL" id="SDM87546.1"/>
    </source>
</evidence>
<dbReference type="RefSeq" id="WP_093855377.1">
    <property type="nucleotide sequence ID" value="NZ_BJVZ01000025.1"/>
</dbReference>
<sequence>MTEERIGTLYAMGAYILWGFLPLYWKLAEHISSWEILAHRVIWSFVFMIVLIIVIRRWRLFINEWRKIISDKKKFFGIAAAGIIISLNWVLFIWAVNNDHVLDASLGYYINPLISIFFGFIFLKERFSKLQWIAIAFAFAGVFYMTWNFGSVPWAALGLAISFAIYGLIKKVVDLNAIFGLAIETLIVIPIALVYIVYLDVIDVGSLSFSLDGLILIGTGVATAVPLLLFGQGAKRIPLSLVGFLQYFAPTIMLLLGVFLFNEAFTSVHAITFILIWIGLILYSYERIRSHRKVG</sequence>
<evidence type="ECO:0000256" key="5">
    <source>
        <dbReference type="ARBA" id="ARBA00022692"/>
    </source>
</evidence>
<dbReference type="EMBL" id="FNIG01000001">
    <property type="protein sequence ID" value="SDM87546.1"/>
    <property type="molecule type" value="Genomic_DNA"/>
</dbReference>
<keyword evidence="5 8" id="KW-0812">Transmembrane</keyword>
<feature type="transmembrane region" description="Helical" evidence="8">
    <location>
        <begin position="153"/>
        <end position="169"/>
    </location>
</feature>
<keyword evidence="11" id="KW-1185">Reference proteome</keyword>
<evidence type="ECO:0000256" key="8">
    <source>
        <dbReference type="SAM" id="Phobius"/>
    </source>
</evidence>
<proteinExistence type="inferred from homology"/>
<reference evidence="10 11" key="1">
    <citation type="submission" date="2016-10" db="EMBL/GenBank/DDBJ databases">
        <authorList>
            <person name="de Groot N.N."/>
        </authorList>
    </citation>
    <scope>NUCLEOTIDE SEQUENCE [LARGE SCALE GENOMIC DNA]</scope>
    <source>
        <strain evidence="10 11">CGMCC 1.3442</strain>
    </source>
</reference>
<feature type="transmembrane region" description="Helical" evidence="8">
    <location>
        <begin position="241"/>
        <end position="261"/>
    </location>
</feature>
<dbReference type="STRING" id="237069.SAMN05216498_0877"/>
<dbReference type="AlphaFoldDB" id="A0A1G9WTS2"/>
<feature type="transmembrane region" description="Helical" evidence="8">
    <location>
        <begin position="176"/>
        <end position="198"/>
    </location>
</feature>
<evidence type="ECO:0000256" key="7">
    <source>
        <dbReference type="ARBA" id="ARBA00023136"/>
    </source>
</evidence>
<feature type="transmembrane region" description="Helical" evidence="8">
    <location>
        <begin position="204"/>
        <end position="229"/>
    </location>
</feature>
<evidence type="ECO:0000256" key="3">
    <source>
        <dbReference type="ARBA" id="ARBA00022448"/>
    </source>
</evidence>
<feature type="transmembrane region" description="Helical" evidence="8">
    <location>
        <begin position="37"/>
        <end position="55"/>
    </location>
</feature>
<dbReference type="OrthoDB" id="369870at2"/>
<dbReference type="Pfam" id="PF00892">
    <property type="entry name" value="EamA"/>
    <property type="match status" value="2"/>
</dbReference>
<feature type="domain" description="EamA" evidence="9">
    <location>
        <begin position="6"/>
        <end position="146"/>
    </location>
</feature>
<feature type="domain" description="EamA" evidence="9">
    <location>
        <begin position="155"/>
        <end position="284"/>
    </location>
</feature>
<feature type="transmembrane region" description="Helical" evidence="8">
    <location>
        <begin position="75"/>
        <end position="94"/>
    </location>
</feature>
<evidence type="ECO:0000256" key="4">
    <source>
        <dbReference type="ARBA" id="ARBA00022475"/>
    </source>
</evidence>
<dbReference type="PANTHER" id="PTHR22911">
    <property type="entry name" value="ACYL-MALONYL CONDENSING ENZYME-RELATED"/>
    <property type="match status" value="1"/>
</dbReference>
<dbReference type="NCBIfam" id="TIGR00688">
    <property type="entry name" value="rarD"/>
    <property type="match status" value="1"/>
</dbReference>
<comment type="subcellular location">
    <subcellularLocation>
        <location evidence="1">Cell membrane</location>
        <topology evidence="1">Multi-pass membrane protein</topology>
    </subcellularLocation>
</comment>
<evidence type="ECO:0000313" key="11">
    <source>
        <dbReference type="Proteomes" id="UP000199334"/>
    </source>
</evidence>
<evidence type="ECO:0000256" key="1">
    <source>
        <dbReference type="ARBA" id="ARBA00004651"/>
    </source>
</evidence>